<evidence type="ECO:0000313" key="3">
    <source>
        <dbReference type="Proteomes" id="UP000001591"/>
    </source>
</evidence>
<reference evidence="2 3" key="1">
    <citation type="journal article" date="2010" name="BMC Genomics">
        <title>Metabolic flexibility revealed in the genome of the cyst-forming alpha-1 proteobacterium Rhodospirillum centenum.</title>
        <authorList>
            <person name="Lu Y.K."/>
            <person name="Marden J."/>
            <person name="Han M."/>
            <person name="Swingley W.D."/>
            <person name="Mastrian S.D."/>
            <person name="Chowdhury S.R."/>
            <person name="Hao J."/>
            <person name="Helmy T."/>
            <person name="Kim S."/>
            <person name="Kurdoglu A.A."/>
            <person name="Matthies H.J."/>
            <person name="Rollo D."/>
            <person name="Stothard P."/>
            <person name="Blankenship R.E."/>
            <person name="Bauer C.E."/>
            <person name="Touchman J.W."/>
        </authorList>
    </citation>
    <scope>NUCLEOTIDE SEQUENCE [LARGE SCALE GENOMIC DNA]</scope>
    <source>
        <strain evidence="3">ATCC 51521 / SW</strain>
    </source>
</reference>
<name>B6IPV2_RHOCS</name>
<accession>B6IPV2</accession>
<sequence length="63" mass="6723">MDKPLSGPNALAPDRMTAEERLAEVGRLLAAGLLRIRGGDIRLDFPPTQRGGGREPRSQAGGR</sequence>
<evidence type="ECO:0000313" key="2">
    <source>
        <dbReference type="EMBL" id="ACI97488.1"/>
    </source>
</evidence>
<evidence type="ECO:0000256" key="1">
    <source>
        <dbReference type="SAM" id="MobiDB-lite"/>
    </source>
</evidence>
<gene>
    <name evidence="2" type="ordered locus">RC1_0038</name>
</gene>
<dbReference type="RefSeq" id="WP_012565279.1">
    <property type="nucleotide sequence ID" value="NC_011420.2"/>
</dbReference>
<dbReference type="KEGG" id="rce:RC1_0038"/>
<dbReference type="AlphaFoldDB" id="B6IPV2"/>
<feature type="region of interest" description="Disordered" evidence="1">
    <location>
        <begin position="41"/>
        <end position="63"/>
    </location>
</feature>
<proteinExistence type="predicted"/>
<dbReference type="EMBL" id="CP000613">
    <property type="protein sequence ID" value="ACI97488.1"/>
    <property type="molecule type" value="Genomic_DNA"/>
</dbReference>
<organism evidence="2 3">
    <name type="scientific">Rhodospirillum centenum (strain ATCC 51521 / SW)</name>
    <dbReference type="NCBI Taxonomy" id="414684"/>
    <lineage>
        <taxon>Bacteria</taxon>
        <taxon>Pseudomonadati</taxon>
        <taxon>Pseudomonadota</taxon>
        <taxon>Alphaproteobacteria</taxon>
        <taxon>Rhodospirillales</taxon>
        <taxon>Rhodospirillaceae</taxon>
        <taxon>Rhodospirillum</taxon>
    </lineage>
</organism>
<protein>
    <submittedName>
        <fullName evidence="2">Uncharacterized protein</fullName>
    </submittedName>
</protein>
<dbReference type="Proteomes" id="UP000001591">
    <property type="component" value="Chromosome"/>
</dbReference>
<dbReference type="STRING" id="414684.RC1_0038"/>
<dbReference type="HOGENOM" id="CLU_2882957_0_0_5"/>
<keyword evidence="3" id="KW-1185">Reference proteome</keyword>